<sequence>MSKHFLFAALSLSLFACKKNDAESPAAVAAGFSQDFALLYRQQASLPQPAQPELTITVTDLQFSICPRNANCFMADYARPTLRITDAQGGTQQLTMPVILGSRSADWIDTTSVRANGRRYVLTYLKWQVPGDYHAATKENIKLTFRVD</sequence>
<dbReference type="EMBL" id="CP094534">
    <property type="protein sequence ID" value="UOE32091.1"/>
    <property type="molecule type" value="Genomic_DNA"/>
</dbReference>
<evidence type="ECO:0000313" key="2">
    <source>
        <dbReference type="Proteomes" id="UP000831390"/>
    </source>
</evidence>
<gene>
    <name evidence="1" type="ORF">MTP16_13215</name>
</gene>
<name>A0ABY4AYX8_9BACT</name>
<dbReference type="Proteomes" id="UP000831390">
    <property type="component" value="Chromosome"/>
</dbReference>
<evidence type="ECO:0008006" key="3">
    <source>
        <dbReference type="Google" id="ProtNLM"/>
    </source>
</evidence>
<dbReference type="RefSeq" id="WP_243509410.1">
    <property type="nucleotide sequence ID" value="NZ_CP094534.1"/>
</dbReference>
<proteinExistence type="predicted"/>
<accession>A0ABY4AYX8</accession>
<keyword evidence="2" id="KW-1185">Reference proteome</keyword>
<reference evidence="1 2" key="1">
    <citation type="submission" date="2022-03" db="EMBL/GenBank/DDBJ databases">
        <title>Hymenobactersp. isolated from the air.</title>
        <authorList>
            <person name="Won M."/>
            <person name="Kwon S.-W."/>
        </authorList>
    </citation>
    <scope>NUCLEOTIDE SEQUENCE [LARGE SCALE GENOMIC DNA]</scope>
    <source>
        <strain evidence="1 2">KACC 22596</strain>
    </source>
</reference>
<evidence type="ECO:0000313" key="1">
    <source>
        <dbReference type="EMBL" id="UOE32091.1"/>
    </source>
</evidence>
<dbReference type="PROSITE" id="PS51257">
    <property type="entry name" value="PROKAR_LIPOPROTEIN"/>
    <property type="match status" value="1"/>
</dbReference>
<protein>
    <recommendedName>
        <fullName evidence="3">Lipoprotein</fullName>
    </recommendedName>
</protein>
<organism evidence="1 2">
    <name type="scientific">Hymenobacter monticola</name>
    <dbReference type="NCBI Taxonomy" id="1705399"/>
    <lineage>
        <taxon>Bacteria</taxon>
        <taxon>Pseudomonadati</taxon>
        <taxon>Bacteroidota</taxon>
        <taxon>Cytophagia</taxon>
        <taxon>Cytophagales</taxon>
        <taxon>Hymenobacteraceae</taxon>
        <taxon>Hymenobacter</taxon>
    </lineage>
</organism>